<protein>
    <submittedName>
        <fullName evidence="10">MFS transporter</fullName>
    </submittedName>
</protein>
<feature type="transmembrane region" description="Helical" evidence="8">
    <location>
        <begin position="147"/>
        <end position="170"/>
    </location>
</feature>
<dbReference type="SUPFAM" id="SSF103473">
    <property type="entry name" value="MFS general substrate transporter"/>
    <property type="match status" value="1"/>
</dbReference>
<dbReference type="CDD" id="cd06173">
    <property type="entry name" value="MFS_MefA_like"/>
    <property type="match status" value="1"/>
</dbReference>
<feature type="transmembrane region" description="Helical" evidence="8">
    <location>
        <begin position="120"/>
        <end position="141"/>
    </location>
</feature>
<feature type="domain" description="Major facilitator superfamily (MFS) profile" evidence="9">
    <location>
        <begin position="217"/>
        <end position="470"/>
    </location>
</feature>
<feature type="region of interest" description="Disordered" evidence="7">
    <location>
        <begin position="1"/>
        <end position="37"/>
    </location>
</feature>
<dbReference type="InterPro" id="IPR010290">
    <property type="entry name" value="TM_effector"/>
</dbReference>
<evidence type="ECO:0000259" key="9">
    <source>
        <dbReference type="PROSITE" id="PS50850"/>
    </source>
</evidence>
<feature type="transmembrane region" description="Helical" evidence="8">
    <location>
        <begin position="328"/>
        <end position="353"/>
    </location>
</feature>
<dbReference type="Gene3D" id="1.20.1250.20">
    <property type="entry name" value="MFS general substrate transporter like domains"/>
    <property type="match status" value="1"/>
</dbReference>
<reference evidence="10 11" key="1">
    <citation type="submission" date="2018-10" db="EMBL/GenBank/DDBJ databases">
        <authorList>
            <person name="Li J."/>
        </authorList>
    </citation>
    <scope>NUCLEOTIDE SEQUENCE [LARGE SCALE GENOMIC DNA]</scope>
    <source>
        <strain evidence="10 11">IF 016277</strain>
    </source>
</reference>
<feature type="transmembrane region" description="Helical" evidence="8">
    <location>
        <begin position="87"/>
        <end position="108"/>
    </location>
</feature>
<name>A0A3L7A3U7_9MICO</name>
<dbReference type="PANTHER" id="PTHR23513">
    <property type="entry name" value="INTEGRAL MEMBRANE EFFLUX PROTEIN-RELATED"/>
    <property type="match status" value="1"/>
</dbReference>
<evidence type="ECO:0000256" key="5">
    <source>
        <dbReference type="ARBA" id="ARBA00022989"/>
    </source>
</evidence>
<evidence type="ECO:0000256" key="4">
    <source>
        <dbReference type="ARBA" id="ARBA00022692"/>
    </source>
</evidence>
<gene>
    <name evidence="10" type="ORF">D9V32_11845</name>
</gene>
<evidence type="ECO:0000256" key="2">
    <source>
        <dbReference type="ARBA" id="ARBA00022448"/>
    </source>
</evidence>
<feature type="transmembrane region" description="Helical" evidence="8">
    <location>
        <begin position="213"/>
        <end position="236"/>
    </location>
</feature>
<comment type="subcellular location">
    <subcellularLocation>
        <location evidence="1">Cell inner membrane</location>
        <topology evidence="1">Multi-pass membrane protein</topology>
    </subcellularLocation>
</comment>
<evidence type="ECO:0000256" key="1">
    <source>
        <dbReference type="ARBA" id="ARBA00004429"/>
    </source>
</evidence>
<dbReference type="PANTHER" id="PTHR23513:SF9">
    <property type="entry name" value="ENTEROBACTIN EXPORTER ENTS"/>
    <property type="match status" value="1"/>
</dbReference>
<dbReference type="Proteomes" id="UP000272503">
    <property type="component" value="Unassembled WGS sequence"/>
</dbReference>
<dbReference type="Pfam" id="PF05977">
    <property type="entry name" value="MFS_3"/>
    <property type="match status" value="1"/>
</dbReference>
<dbReference type="GO" id="GO:0005886">
    <property type="term" value="C:plasma membrane"/>
    <property type="evidence" value="ECO:0007669"/>
    <property type="project" value="UniProtKB-SubCell"/>
</dbReference>
<dbReference type="GO" id="GO:0022857">
    <property type="term" value="F:transmembrane transporter activity"/>
    <property type="evidence" value="ECO:0007669"/>
    <property type="project" value="InterPro"/>
</dbReference>
<keyword evidence="6 8" id="KW-0472">Membrane</keyword>
<keyword evidence="4 8" id="KW-0812">Transmembrane</keyword>
<dbReference type="PROSITE" id="PS50850">
    <property type="entry name" value="MFS"/>
    <property type="match status" value="1"/>
</dbReference>
<dbReference type="InterPro" id="IPR020846">
    <property type="entry name" value="MFS_dom"/>
</dbReference>
<feature type="transmembrane region" description="Helical" evidence="8">
    <location>
        <begin position="428"/>
        <end position="454"/>
    </location>
</feature>
<feature type="transmembrane region" description="Helical" evidence="8">
    <location>
        <begin position="182"/>
        <end position="207"/>
    </location>
</feature>
<keyword evidence="3" id="KW-1003">Cell membrane</keyword>
<proteinExistence type="predicted"/>
<feature type="transmembrane region" description="Helical" evidence="8">
    <location>
        <begin position="281"/>
        <end position="308"/>
    </location>
</feature>
<sequence length="470" mass="48587">MPADPQTSPIPLPTENGADPLPTTPGSPEDPHEDAPRTHRGIFVDLEPLRFSPAFARLWAGGAITAMGGQLTIVAVGLHIFDLTHDTFAVALVGVVALVPMIIFGLYGGMLADAVDRRKLALAAASVTWASTAVIAILAWTGSTTVWPLYVLTTLNAVSSTVVGTSRAAILPRILPARLLPAASALGGISMGAAVTVGPMLAGVLVATVGIPWTYTLDLVLFVAAFWGIASLPAIVPDGASKRLPGLTSLVDGWRFLRTAPNVRASFVIDIIAMTFGQPRVIFPAIGLFVLGGGPITVGVLTAAAAVGTLISSVFSGPLGRVRYQGRAIAWAVAAYGACIALFGVVLAVTVWTGNAHVGELFSDAYLPGVIFAAIALAGSGAADNVSAIFRSTLLQTAVPDGVRGRLQGLFTVVVTGGPRLGDLYSGIMASLLLAWAPPLVGGVVIIALVYVLVKTQRTFWRYDAHNPVP</sequence>
<dbReference type="RefSeq" id="WP_121649125.1">
    <property type="nucleotide sequence ID" value="NZ_RCUX01000009.1"/>
</dbReference>
<dbReference type="AlphaFoldDB" id="A0A3L7A3U7"/>
<keyword evidence="11" id="KW-1185">Reference proteome</keyword>
<accession>A0A3L7A3U7</accession>
<comment type="caution">
    <text evidence="10">The sequence shown here is derived from an EMBL/GenBank/DDBJ whole genome shotgun (WGS) entry which is preliminary data.</text>
</comment>
<organism evidence="10 11">
    <name type="scientific">Mycetocola tolaasinivorans</name>
    <dbReference type="NCBI Taxonomy" id="76635"/>
    <lineage>
        <taxon>Bacteria</taxon>
        <taxon>Bacillati</taxon>
        <taxon>Actinomycetota</taxon>
        <taxon>Actinomycetes</taxon>
        <taxon>Micrococcales</taxon>
        <taxon>Microbacteriaceae</taxon>
        <taxon>Mycetocola</taxon>
    </lineage>
</organism>
<evidence type="ECO:0000256" key="6">
    <source>
        <dbReference type="ARBA" id="ARBA00023136"/>
    </source>
</evidence>
<keyword evidence="2" id="KW-0813">Transport</keyword>
<evidence type="ECO:0000256" key="7">
    <source>
        <dbReference type="SAM" id="MobiDB-lite"/>
    </source>
</evidence>
<keyword evidence="5 8" id="KW-1133">Transmembrane helix</keyword>
<evidence type="ECO:0000256" key="3">
    <source>
        <dbReference type="ARBA" id="ARBA00022475"/>
    </source>
</evidence>
<dbReference type="InterPro" id="IPR036259">
    <property type="entry name" value="MFS_trans_sf"/>
</dbReference>
<feature type="transmembrane region" description="Helical" evidence="8">
    <location>
        <begin position="58"/>
        <end position="81"/>
    </location>
</feature>
<dbReference type="OrthoDB" id="5494559at2"/>
<evidence type="ECO:0000313" key="11">
    <source>
        <dbReference type="Proteomes" id="UP000272503"/>
    </source>
</evidence>
<dbReference type="EMBL" id="RCUX01000009">
    <property type="protein sequence ID" value="RLP74725.1"/>
    <property type="molecule type" value="Genomic_DNA"/>
</dbReference>
<feature type="transmembrane region" description="Helical" evidence="8">
    <location>
        <begin position="365"/>
        <end position="383"/>
    </location>
</feature>
<evidence type="ECO:0000313" key="10">
    <source>
        <dbReference type="EMBL" id="RLP74725.1"/>
    </source>
</evidence>
<evidence type="ECO:0000256" key="8">
    <source>
        <dbReference type="SAM" id="Phobius"/>
    </source>
</evidence>